<evidence type="ECO:0000256" key="2">
    <source>
        <dbReference type="SAM" id="Phobius"/>
    </source>
</evidence>
<evidence type="ECO:0000256" key="1">
    <source>
        <dbReference type="SAM" id="Coils"/>
    </source>
</evidence>
<dbReference type="Proteomes" id="UP000052946">
    <property type="component" value="Unassembled WGS sequence"/>
</dbReference>
<evidence type="ECO:0000313" key="3">
    <source>
        <dbReference type="EMBL" id="GAQ19315.1"/>
    </source>
</evidence>
<accession>A0A0U9H9H1</accession>
<dbReference type="InterPro" id="IPR010690">
    <property type="entry name" value="YqfD"/>
</dbReference>
<dbReference type="Pfam" id="PF06898">
    <property type="entry name" value="YqfD"/>
    <property type="match status" value="1"/>
</dbReference>
<comment type="caution">
    <text evidence="3">The sequence shown here is derived from an EMBL/GenBank/DDBJ whole genome shotgun (WGS) entry which is preliminary data.</text>
</comment>
<keyword evidence="2" id="KW-0812">Transmembrane</keyword>
<protein>
    <submittedName>
        <fullName evidence="3">Sporulation protein YqfD</fullName>
    </submittedName>
</protein>
<sequence length="408" mass="46599">MKQVQDSYLTGYVTLSVTGEKPEFFFQHCTSAGITVWNVRKKAPDRCDGNLKLRDIKYIRKLNKQTNYKLKFTDRKGYPFLFRRFVRRKELLLGMILSMFLILFLSNIIWEVKITGVPKDIEEKISKQLQSDGIHPGAWIFSLKSPNEIQQKLVKDVPELLWVGVEQKGTTFSLEGVEKIIVEEEKPIGPRDLVATKKGVIKKMYVSNGLAKVQVNDYVEPGDKLVSGVINETTTEDNEEEDKKKEAKKELVAAEGEIIATTWYEVNVTAPLETSYESLTGNKEKKFFLKAGNFHLPVWGFGTPDYKHIHREINQNKIKFLKWELPVQFVETTLNEKTYTSVERSQEEAVKAGIEQAKQELTLQLGSDAVIVSEKVLHETIENGKVKLNLYINVEENIAKAQPLTQGD</sequence>
<feature type="coiled-coil region" evidence="1">
    <location>
        <begin position="230"/>
        <end position="257"/>
    </location>
</feature>
<gene>
    <name evidence="3" type="ORF">OPHB3_3282</name>
</gene>
<keyword evidence="2" id="KW-1133">Transmembrane helix</keyword>
<organism evidence="3 4">
    <name type="scientific">Oceanobacillus picturae</name>
    <dbReference type="NCBI Taxonomy" id="171693"/>
    <lineage>
        <taxon>Bacteria</taxon>
        <taxon>Bacillati</taxon>
        <taxon>Bacillota</taxon>
        <taxon>Bacilli</taxon>
        <taxon>Bacillales</taxon>
        <taxon>Bacillaceae</taxon>
        <taxon>Oceanobacillus</taxon>
    </lineage>
</organism>
<reference evidence="3 4" key="2">
    <citation type="journal article" date="2016" name="Genome Announc.">
        <title>Draft Genome Sequence of Oceanobacillus picturae Heshi-B3, Isolated from Fermented Rice Bran in a Traditional Japanese Seafood Dish.</title>
        <authorList>
            <person name="Akuzawa S."/>
            <person name="Nagaoka J."/>
            <person name="Kanekatsu M."/>
            <person name="Kanesaki Y."/>
            <person name="Suzuki T."/>
        </authorList>
    </citation>
    <scope>NUCLEOTIDE SEQUENCE [LARGE SCALE GENOMIC DNA]</scope>
    <source>
        <strain evidence="3 4">Heshi-B3</strain>
    </source>
</reference>
<proteinExistence type="predicted"/>
<dbReference type="NCBIfam" id="TIGR02876">
    <property type="entry name" value="spore_yqfD"/>
    <property type="match status" value="1"/>
</dbReference>
<evidence type="ECO:0000313" key="4">
    <source>
        <dbReference type="Proteomes" id="UP000052946"/>
    </source>
</evidence>
<reference evidence="4" key="1">
    <citation type="submission" date="2015-07" db="EMBL/GenBank/DDBJ databases">
        <title>Draft Genome Sequence of Oceanobacillus picturae Heshi-B3 that Was Isolated from Fermented Rice Bran with Aging Salted Mackerel, Which Was Named Heshiko as Traditional Fermented Seafood in Japan.</title>
        <authorList>
            <person name="Akuzawa S."/>
            <person name="Nakagawa J."/>
            <person name="Kanekatsu T."/>
            <person name="Kanesaki Y."/>
            <person name="Suzuki T."/>
        </authorList>
    </citation>
    <scope>NUCLEOTIDE SEQUENCE [LARGE SCALE GENOMIC DNA]</scope>
    <source>
        <strain evidence="4">Heshi-B3</strain>
    </source>
</reference>
<dbReference type="RefSeq" id="WP_058951012.1">
    <property type="nucleotide sequence ID" value="NZ_BBXV01000043.1"/>
</dbReference>
<feature type="transmembrane region" description="Helical" evidence="2">
    <location>
        <begin position="91"/>
        <end position="110"/>
    </location>
</feature>
<dbReference type="EMBL" id="BBXV01000043">
    <property type="protein sequence ID" value="GAQ19315.1"/>
    <property type="molecule type" value="Genomic_DNA"/>
</dbReference>
<dbReference type="AlphaFoldDB" id="A0A0U9H9H1"/>
<keyword evidence="1" id="KW-0175">Coiled coil</keyword>
<name>A0A0U9H9H1_9BACI</name>
<dbReference type="PIRSF" id="PIRSF029895">
    <property type="entry name" value="SpoIV"/>
    <property type="match status" value="1"/>
</dbReference>
<keyword evidence="2" id="KW-0472">Membrane</keyword>
<dbReference type="OrthoDB" id="1640349at2"/>